<keyword evidence="2" id="KW-0472">Membrane</keyword>
<proteinExistence type="predicted"/>
<evidence type="ECO:0000256" key="1">
    <source>
        <dbReference type="SAM" id="MobiDB-lite"/>
    </source>
</evidence>
<organism evidence="3 4">
    <name type="scientific">Macrostomum lignano</name>
    <dbReference type="NCBI Taxonomy" id="282301"/>
    <lineage>
        <taxon>Eukaryota</taxon>
        <taxon>Metazoa</taxon>
        <taxon>Spiralia</taxon>
        <taxon>Lophotrochozoa</taxon>
        <taxon>Platyhelminthes</taxon>
        <taxon>Rhabditophora</taxon>
        <taxon>Macrostomorpha</taxon>
        <taxon>Macrostomida</taxon>
        <taxon>Macrostomidae</taxon>
        <taxon>Macrostomum</taxon>
    </lineage>
</organism>
<dbReference type="OrthoDB" id="270568at2759"/>
<keyword evidence="4" id="KW-1185">Reference proteome</keyword>
<reference evidence="3 4" key="1">
    <citation type="submission" date="2017-06" db="EMBL/GenBank/DDBJ databases">
        <title>A platform for efficient transgenesis in Macrostomum lignano, a flatworm model organism for stem cell research.</title>
        <authorList>
            <person name="Berezikov E."/>
        </authorList>
    </citation>
    <scope>NUCLEOTIDE SEQUENCE [LARGE SCALE GENOMIC DNA]</scope>
    <source>
        <strain evidence="3">DV1</strain>
        <tissue evidence="3">Whole organism</tissue>
    </source>
</reference>
<dbReference type="EMBL" id="NIVC01004896">
    <property type="protein sequence ID" value="PAA46370.1"/>
    <property type="molecule type" value="Genomic_DNA"/>
</dbReference>
<dbReference type="AlphaFoldDB" id="A0A267DAP4"/>
<protein>
    <submittedName>
        <fullName evidence="3">Uncharacterized protein</fullName>
    </submittedName>
</protein>
<feature type="compositionally biased region" description="Polar residues" evidence="1">
    <location>
        <begin position="1"/>
        <end position="10"/>
    </location>
</feature>
<accession>A0A267DAP4</accession>
<dbReference type="Proteomes" id="UP000215902">
    <property type="component" value="Unassembled WGS sequence"/>
</dbReference>
<sequence length="658" mass="71980">ETVHQQQGSNRRSRHQQRLSSMPTQATQRQQSQPAKRSYLSKLQIACILFAAFAYRLASEHQSDWELVPTAYFDLDGEANADFVAKQFLLTPVPAQFNSANKLKGEHGKQPELNEMAWISHAGDGWLVGLDRQPLKTSLRTLASWPHRVLAQLPDIGADAGMGRMPLAIETATVGKQLFVVAQSSSGHLHVYSLSDNQEPGQRSGQLTHLYSLNPLSSLHSMLLSSYLAKPLSMTIIRTHCRQGSSVFTCLLMVAAYRLVDKSGPIGFDLNQTAADLLPPVLLAFNLNNGSLVWQNSPHSSSTAEHHDLGHDKSGVSHHWKLEWARHLLTRRLANARSFESVLPVYQAITPFSWRSDSDAKLLSACLHCPSSSDSQGAPSSASHRRDGNVLALRLGDSIDLYDPSSGVRLHRLLLDGRPGAYDIVDSRDDRAIRVGLGPNCTAEAASVEDRPDRVRRFENLCESVEESTTAGLTPAVPLLLPTPPGQQGGWRDLLGHLLGFPKSSRIVVILSGDGILSAHVGIGGGFTFKSIGDQLRWRVATESRWDGSGDSGPYLIGWQVKSNRNQLTVVVAIGNSRVAVVDAKDGRILASHTLPCEPAAPPVVLDSATDSSQEIALSCRRMLLRFRLSQLPPDWQWILLICSVALLACLALAFFMF</sequence>
<feature type="transmembrane region" description="Helical" evidence="2">
    <location>
        <begin position="636"/>
        <end position="656"/>
    </location>
</feature>
<keyword evidence="2" id="KW-1133">Transmembrane helix</keyword>
<evidence type="ECO:0000313" key="4">
    <source>
        <dbReference type="Proteomes" id="UP000215902"/>
    </source>
</evidence>
<keyword evidence="2" id="KW-0812">Transmembrane</keyword>
<feature type="region of interest" description="Disordered" evidence="1">
    <location>
        <begin position="1"/>
        <end position="35"/>
    </location>
</feature>
<feature type="compositionally biased region" description="Polar residues" evidence="1">
    <location>
        <begin position="18"/>
        <end position="35"/>
    </location>
</feature>
<evidence type="ECO:0000313" key="3">
    <source>
        <dbReference type="EMBL" id="PAA46370.1"/>
    </source>
</evidence>
<gene>
    <name evidence="3" type="ORF">BOX15_Mlig033019g1</name>
</gene>
<comment type="caution">
    <text evidence="3">The sequence shown here is derived from an EMBL/GenBank/DDBJ whole genome shotgun (WGS) entry which is preliminary data.</text>
</comment>
<evidence type="ECO:0000256" key="2">
    <source>
        <dbReference type="SAM" id="Phobius"/>
    </source>
</evidence>
<name>A0A267DAP4_9PLAT</name>
<feature type="non-terminal residue" evidence="3">
    <location>
        <position position="1"/>
    </location>
</feature>